<protein>
    <submittedName>
        <fullName evidence="2">Uncharacterized protein</fullName>
    </submittedName>
</protein>
<keyword evidence="3" id="KW-1185">Reference proteome</keyword>
<reference evidence="3" key="1">
    <citation type="journal article" date="2019" name="Int. J. Syst. Evol. Microbiol.">
        <title>The Global Catalogue of Microorganisms (GCM) 10K type strain sequencing project: providing services to taxonomists for standard genome sequencing and annotation.</title>
        <authorList>
            <consortium name="The Broad Institute Genomics Platform"/>
            <consortium name="The Broad Institute Genome Sequencing Center for Infectious Disease"/>
            <person name="Wu L."/>
            <person name="Ma J."/>
        </authorList>
    </citation>
    <scope>NUCLEOTIDE SEQUENCE [LARGE SCALE GENOMIC DNA]</scope>
    <source>
        <strain evidence="3">JCM 30742</strain>
    </source>
</reference>
<comment type="caution">
    <text evidence="2">The sequence shown here is derived from an EMBL/GenBank/DDBJ whole genome shotgun (WGS) entry which is preliminary data.</text>
</comment>
<sequence>MQQNSAALAAPPFHVGGSRLGALLVASGHRLVAWGEQVSARPPRRPHARARMALELHADARRDAQALLQSGLPPLGGAAQAARTPARSAGTQGSRIR</sequence>
<evidence type="ECO:0000313" key="2">
    <source>
        <dbReference type="EMBL" id="GAA3691932.1"/>
    </source>
</evidence>
<dbReference type="EMBL" id="BAABEO010000020">
    <property type="protein sequence ID" value="GAA3691932.1"/>
    <property type="molecule type" value="Genomic_DNA"/>
</dbReference>
<evidence type="ECO:0000256" key="1">
    <source>
        <dbReference type="SAM" id="MobiDB-lite"/>
    </source>
</evidence>
<gene>
    <name evidence="2" type="ORF">GCM10023081_31790</name>
</gene>
<feature type="compositionally biased region" description="Low complexity" evidence="1">
    <location>
        <begin position="71"/>
        <end position="90"/>
    </location>
</feature>
<evidence type="ECO:0000313" key="3">
    <source>
        <dbReference type="Proteomes" id="UP001500752"/>
    </source>
</evidence>
<dbReference type="RefSeq" id="WP_345152248.1">
    <property type="nucleotide sequence ID" value="NZ_BAABEO010000020.1"/>
</dbReference>
<accession>A0ABP7CMY6</accession>
<feature type="region of interest" description="Disordered" evidence="1">
    <location>
        <begin position="70"/>
        <end position="97"/>
    </location>
</feature>
<name>A0ABP7CMY6_9MICC</name>
<organism evidence="2 3">
    <name type="scientific">Arthrobacter ginkgonis</name>
    <dbReference type="NCBI Taxonomy" id="1630594"/>
    <lineage>
        <taxon>Bacteria</taxon>
        <taxon>Bacillati</taxon>
        <taxon>Actinomycetota</taxon>
        <taxon>Actinomycetes</taxon>
        <taxon>Micrococcales</taxon>
        <taxon>Micrococcaceae</taxon>
        <taxon>Arthrobacter</taxon>
    </lineage>
</organism>
<proteinExistence type="predicted"/>
<dbReference type="Proteomes" id="UP001500752">
    <property type="component" value="Unassembled WGS sequence"/>
</dbReference>